<feature type="non-terminal residue" evidence="2">
    <location>
        <position position="1"/>
    </location>
</feature>
<feature type="compositionally biased region" description="Basic residues" evidence="1">
    <location>
        <begin position="10"/>
        <end position="19"/>
    </location>
</feature>
<accession>A0A6J4JF04</accession>
<feature type="region of interest" description="Disordered" evidence="1">
    <location>
        <begin position="1"/>
        <end position="85"/>
    </location>
</feature>
<evidence type="ECO:0000313" key="2">
    <source>
        <dbReference type="EMBL" id="CAA9278246.1"/>
    </source>
</evidence>
<reference evidence="2" key="1">
    <citation type="submission" date="2020-02" db="EMBL/GenBank/DDBJ databases">
        <authorList>
            <person name="Meier V. D."/>
        </authorList>
    </citation>
    <scope>NUCLEOTIDE SEQUENCE</scope>
    <source>
        <strain evidence="2">AVDCRST_MAG10</strain>
    </source>
</reference>
<dbReference type="AlphaFoldDB" id="A0A6J4JF04"/>
<protein>
    <submittedName>
        <fullName evidence="2">Uncharacterized protein</fullName>
    </submittedName>
</protein>
<proteinExistence type="predicted"/>
<sequence>AGGLVAARRGGARRPRSRRVAGGAGAWPPREGRYRRRHPPAPGPLGALGGDGVHDRRRLLHQGPGRAAHHLHAPESDDPSGTAGRVCDRGRVRFLRAVEIASRGPSRDPGV</sequence>
<feature type="non-terminal residue" evidence="2">
    <location>
        <position position="111"/>
    </location>
</feature>
<name>A0A6J4JF04_9ACTN</name>
<gene>
    <name evidence="2" type="ORF">AVDCRST_MAG10-3728</name>
</gene>
<dbReference type="EMBL" id="CADCTB010000222">
    <property type="protein sequence ID" value="CAA9278246.1"/>
    <property type="molecule type" value="Genomic_DNA"/>
</dbReference>
<organism evidence="2">
    <name type="scientific">uncultured Acidimicrobiales bacterium</name>
    <dbReference type="NCBI Taxonomy" id="310071"/>
    <lineage>
        <taxon>Bacteria</taxon>
        <taxon>Bacillati</taxon>
        <taxon>Actinomycetota</taxon>
        <taxon>Acidimicrobiia</taxon>
        <taxon>Acidimicrobiales</taxon>
        <taxon>environmental samples</taxon>
    </lineage>
</organism>
<evidence type="ECO:0000256" key="1">
    <source>
        <dbReference type="SAM" id="MobiDB-lite"/>
    </source>
</evidence>